<dbReference type="SMART" id="SM00093">
    <property type="entry name" value="SERPIN"/>
    <property type="match status" value="1"/>
</dbReference>
<dbReference type="InterPro" id="IPR016134">
    <property type="entry name" value="Dockerin_dom"/>
</dbReference>
<feature type="domain" description="Dockerin" evidence="3">
    <location>
        <begin position="142"/>
        <end position="212"/>
    </location>
</feature>
<evidence type="ECO:0000313" key="5">
    <source>
        <dbReference type="Proteomes" id="UP000289166"/>
    </source>
</evidence>
<evidence type="ECO:0000259" key="3">
    <source>
        <dbReference type="PROSITE" id="PS51766"/>
    </source>
</evidence>
<dbReference type="Pfam" id="PF00404">
    <property type="entry name" value="Dockerin_1"/>
    <property type="match status" value="1"/>
</dbReference>
<dbReference type="RefSeq" id="WP_069194281.1">
    <property type="nucleotide sequence ID" value="NZ_RLII01000022.1"/>
</dbReference>
<dbReference type="CDD" id="cd19588">
    <property type="entry name" value="serpin_miropin-like"/>
    <property type="match status" value="1"/>
</dbReference>
<gene>
    <name evidence="4" type="ORF">EFD62_13485</name>
</gene>
<dbReference type="SUPFAM" id="SSF63446">
    <property type="entry name" value="Type I dockerin domain"/>
    <property type="match status" value="1"/>
</dbReference>
<protein>
    <submittedName>
        <fullName evidence="4">Proteinase IV</fullName>
    </submittedName>
</protein>
<dbReference type="GO" id="GO:0000272">
    <property type="term" value="P:polysaccharide catabolic process"/>
    <property type="evidence" value="ECO:0007669"/>
    <property type="project" value="InterPro"/>
</dbReference>
<dbReference type="GO" id="GO:0004553">
    <property type="term" value="F:hydrolase activity, hydrolyzing O-glycosyl compounds"/>
    <property type="evidence" value="ECO:0007669"/>
    <property type="project" value="InterPro"/>
</dbReference>
<dbReference type="InterPro" id="IPR000215">
    <property type="entry name" value="Serpin_fam"/>
</dbReference>
<dbReference type="EMBL" id="RLII01000022">
    <property type="protein sequence ID" value="RXE58194.1"/>
    <property type="molecule type" value="Genomic_DNA"/>
</dbReference>
<sequence length="600" mass="68814">MQKKLLCILVFALLSSSFFVSNSFADNWETYYELYPEPVVTETGAVIRLKLTKIIIDDFITWPGYLYALEYWKTDDPSNVMRQSRTKFESREELSEDVIEEVYTVELTDLEPDTEYTYKFWGQMPTWNKEGTPKTLSFRTLPRIIYGDVNRDGKVNSTDYTLMNRYVLRMIDRSIIDEYFYLADLNGDGKVNSTDSTLLKRYILRVIDKFPVEKQDTNEGISEGFIEGSSKFAFDIFKQISEEEQGENVFISPFGISTALSMVYQGAKSDTKDEMAKVLGFEGLDITEVNNSYKYLLEYYSQLDEKVKLKNSSSIWNNSLKSNLIKEDFISVNKDVFNALVESRDFSDESVVDEINSWISEATEGKIDKMISRIDREELSYIISALYFNGLWKEEFEIEKTVALPFKAEDGSTDNVMMMRKLNCKLEIGEGDGYTAVRLPYGDGEMAMYCILPDEDTPINDFIQKLDVSVWNQIKNSIVKREDGDLYLPRFKVEYAKNGNGSIMESLKALGMEKVFRDDADLSGIFEIDTCINDVLHKSVVEVNEKGTEAATVVVIPIVPTSIQTRPKFIANRPFVFVIADEEYNTILFMGKVSNGEFIN</sequence>
<dbReference type="InterPro" id="IPR036186">
    <property type="entry name" value="Serpin_sf"/>
</dbReference>
<keyword evidence="2" id="KW-0732">Signal</keyword>
<dbReference type="Gene3D" id="1.10.1330.10">
    <property type="entry name" value="Dockerin domain"/>
    <property type="match status" value="1"/>
</dbReference>
<dbReference type="PROSITE" id="PS00284">
    <property type="entry name" value="SERPIN"/>
    <property type="match status" value="1"/>
</dbReference>
<comment type="similarity">
    <text evidence="1">Belongs to the serpin family.</text>
</comment>
<organism evidence="4 5">
    <name type="scientific">Acetivibrio mesophilus</name>
    <dbReference type="NCBI Taxonomy" id="2487273"/>
    <lineage>
        <taxon>Bacteria</taxon>
        <taxon>Bacillati</taxon>
        <taxon>Bacillota</taxon>
        <taxon>Clostridia</taxon>
        <taxon>Eubacteriales</taxon>
        <taxon>Oscillospiraceae</taxon>
        <taxon>Acetivibrio</taxon>
    </lineage>
</organism>
<reference evidence="5" key="1">
    <citation type="submission" date="2018-11" db="EMBL/GenBank/DDBJ databases">
        <title>Genome sequencing of a novel mesophilic and cellulolytic organism within the genus Hungateiclostridium.</title>
        <authorList>
            <person name="Rettenmaier R."/>
            <person name="Liebl W."/>
            <person name="Zverlov V."/>
        </authorList>
    </citation>
    <scope>NUCLEOTIDE SEQUENCE [LARGE SCALE GENOMIC DNA]</scope>
    <source>
        <strain evidence="5">N2K1</strain>
    </source>
</reference>
<dbReference type="InterPro" id="IPR042185">
    <property type="entry name" value="Serpin_sf_2"/>
</dbReference>
<dbReference type="Gene3D" id="3.30.497.10">
    <property type="entry name" value="Antithrombin, subunit I, domain 2"/>
    <property type="match status" value="1"/>
</dbReference>
<dbReference type="OrthoDB" id="9764871at2"/>
<dbReference type="PANTHER" id="PTHR11461">
    <property type="entry name" value="SERINE PROTEASE INHIBITOR, SERPIN"/>
    <property type="match status" value="1"/>
</dbReference>
<dbReference type="SUPFAM" id="SSF56574">
    <property type="entry name" value="Serpins"/>
    <property type="match status" value="1"/>
</dbReference>
<feature type="signal peptide" evidence="2">
    <location>
        <begin position="1"/>
        <end position="25"/>
    </location>
</feature>
<evidence type="ECO:0000256" key="2">
    <source>
        <dbReference type="SAM" id="SignalP"/>
    </source>
</evidence>
<evidence type="ECO:0000256" key="1">
    <source>
        <dbReference type="RuleBase" id="RU000411"/>
    </source>
</evidence>
<dbReference type="InterPro" id="IPR002105">
    <property type="entry name" value="Dockerin_1_rpt"/>
</dbReference>
<proteinExistence type="inferred from homology"/>
<dbReference type="PROSITE" id="PS00018">
    <property type="entry name" value="EF_HAND_1"/>
    <property type="match status" value="1"/>
</dbReference>
<keyword evidence="5" id="KW-1185">Reference proteome</keyword>
<name>A0A4Q0I1T8_9FIRM</name>
<dbReference type="PROSITE" id="PS00448">
    <property type="entry name" value="CLOS_CELLULOSOME_RPT"/>
    <property type="match status" value="1"/>
</dbReference>
<dbReference type="InterPro" id="IPR023796">
    <property type="entry name" value="Serpin_dom"/>
</dbReference>
<dbReference type="InterPro" id="IPR023795">
    <property type="entry name" value="Serpin_CS"/>
</dbReference>
<dbReference type="InterPro" id="IPR042178">
    <property type="entry name" value="Serpin_sf_1"/>
</dbReference>
<dbReference type="GO" id="GO:0004867">
    <property type="term" value="F:serine-type endopeptidase inhibitor activity"/>
    <property type="evidence" value="ECO:0007669"/>
    <property type="project" value="InterPro"/>
</dbReference>
<dbReference type="PROSITE" id="PS51766">
    <property type="entry name" value="DOCKERIN"/>
    <property type="match status" value="1"/>
</dbReference>
<dbReference type="PANTHER" id="PTHR11461:SF211">
    <property type="entry name" value="GH10112P-RELATED"/>
    <property type="match status" value="1"/>
</dbReference>
<accession>A0A4Q0I1T8</accession>
<dbReference type="Proteomes" id="UP000289166">
    <property type="component" value="Unassembled WGS sequence"/>
</dbReference>
<dbReference type="Gene3D" id="2.30.39.10">
    <property type="entry name" value="Alpha-1-antitrypsin, domain 1"/>
    <property type="match status" value="1"/>
</dbReference>
<dbReference type="Pfam" id="PF00079">
    <property type="entry name" value="Serpin"/>
    <property type="match status" value="1"/>
</dbReference>
<dbReference type="InterPro" id="IPR036439">
    <property type="entry name" value="Dockerin_dom_sf"/>
</dbReference>
<dbReference type="GO" id="GO:0005615">
    <property type="term" value="C:extracellular space"/>
    <property type="evidence" value="ECO:0007669"/>
    <property type="project" value="InterPro"/>
</dbReference>
<comment type="caution">
    <text evidence="4">The sequence shown here is derived from an EMBL/GenBank/DDBJ whole genome shotgun (WGS) entry which is preliminary data.</text>
</comment>
<feature type="chain" id="PRO_5020789869" evidence="2">
    <location>
        <begin position="26"/>
        <end position="600"/>
    </location>
</feature>
<evidence type="ECO:0000313" key="4">
    <source>
        <dbReference type="EMBL" id="RXE58194.1"/>
    </source>
</evidence>
<dbReference type="AlphaFoldDB" id="A0A4Q0I1T8"/>
<dbReference type="CDD" id="cd14256">
    <property type="entry name" value="Dockerin_I"/>
    <property type="match status" value="1"/>
</dbReference>
<dbReference type="InterPro" id="IPR018247">
    <property type="entry name" value="EF_Hand_1_Ca_BS"/>
</dbReference>